<dbReference type="Proteomes" id="UP000075635">
    <property type="component" value="Unassembled WGS sequence"/>
</dbReference>
<proteinExistence type="predicted"/>
<keyword evidence="2" id="KW-0472">Membrane</keyword>
<dbReference type="AlphaFoldDB" id="A0A150QTY6"/>
<evidence type="ECO:0000313" key="4">
    <source>
        <dbReference type="Proteomes" id="UP000075635"/>
    </source>
</evidence>
<evidence type="ECO:0008006" key="5">
    <source>
        <dbReference type="Google" id="ProtNLM"/>
    </source>
</evidence>
<feature type="compositionally biased region" description="Pro residues" evidence="1">
    <location>
        <begin position="185"/>
        <end position="197"/>
    </location>
</feature>
<gene>
    <name evidence="3" type="ORF">BE17_23310</name>
</gene>
<sequence length="306" mass="31494">MAQAHAAVDEGRLADARDLWMAVWKVERSQVAACNIGALSFRLGEAPAAVRWLSLCKEIMRKPRTPGERALYESRLADLARARQLVGELRVVAPAGAAITVDGEPVELEGGKPVPVLPGRHVVRASLNGKAAVAEVDVPRGGAREVRLTFAAPFEEPRAAGEPGATRGPRTASGPGGALALGAPQPSPSPPPRPGPRPDVIVGGVGLSATLAALGGVMMMATERKEAAGRAAARSAGPSGCFRLTWPMCRDSASAYGDMRAFRTVGIAAFATGGAALAATLTYALVPRGQTEVRLSADGIAVTGVF</sequence>
<organism evidence="3 4">
    <name type="scientific">Sorangium cellulosum</name>
    <name type="common">Polyangium cellulosum</name>
    <dbReference type="NCBI Taxonomy" id="56"/>
    <lineage>
        <taxon>Bacteria</taxon>
        <taxon>Pseudomonadati</taxon>
        <taxon>Myxococcota</taxon>
        <taxon>Polyangia</taxon>
        <taxon>Polyangiales</taxon>
        <taxon>Polyangiaceae</taxon>
        <taxon>Sorangium</taxon>
    </lineage>
</organism>
<feature type="region of interest" description="Disordered" evidence="1">
    <location>
        <begin position="154"/>
        <end position="200"/>
    </location>
</feature>
<feature type="transmembrane region" description="Helical" evidence="2">
    <location>
        <begin position="265"/>
        <end position="286"/>
    </location>
</feature>
<dbReference type="EMBL" id="JEMB01003522">
    <property type="protein sequence ID" value="KYF71453.1"/>
    <property type="molecule type" value="Genomic_DNA"/>
</dbReference>
<evidence type="ECO:0000256" key="2">
    <source>
        <dbReference type="SAM" id="Phobius"/>
    </source>
</evidence>
<evidence type="ECO:0000313" key="3">
    <source>
        <dbReference type="EMBL" id="KYF71453.1"/>
    </source>
</evidence>
<comment type="caution">
    <text evidence="3">The sequence shown here is derived from an EMBL/GenBank/DDBJ whole genome shotgun (WGS) entry which is preliminary data.</text>
</comment>
<protein>
    <recommendedName>
        <fullName evidence="5">PEGA domain-containing protein</fullName>
    </recommendedName>
</protein>
<keyword evidence="2" id="KW-1133">Transmembrane helix</keyword>
<keyword evidence="2" id="KW-0812">Transmembrane</keyword>
<feature type="transmembrane region" description="Helical" evidence="2">
    <location>
        <begin position="200"/>
        <end position="221"/>
    </location>
</feature>
<evidence type="ECO:0000256" key="1">
    <source>
        <dbReference type="SAM" id="MobiDB-lite"/>
    </source>
</evidence>
<name>A0A150QTY6_SORCE</name>
<accession>A0A150QTY6</accession>
<reference evidence="3 4" key="1">
    <citation type="submission" date="2014-02" db="EMBL/GenBank/DDBJ databases">
        <title>The small core and large imbalanced accessory genome model reveals a collaborative survival strategy of Sorangium cellulosum strains in nature.</title>
        <authorList>
            <person name="Han K."/>
            <person name="Peng R."/>
            <person name="Blom J."/>
            <person name="Li Y.-Z."/>
        </authorList>
    </citation>
    <scope>NUCLEOTIDE SEQUENCE [LARGE SCALE GENOMIC DNA]</scope>
    <source>
        <strain evidence="3 4">So0011-07</strain>
    </source>
</reference>